<dbReference type="HOGENOM" id="CLU_2704714_0_0_1"/>
<dbReference type="RefSeq" id="XP_006670059.1">
    <property type="nucleotide sequence ID" value="XM_006669996.1"/>
</dbReference>
<dbReference type="EMBL" id="JH126401">
    <property type="protein sequence ID" value="EGX93476.1"/>
    <property type="molecule type" value="Genomic_DNA"/>
</dbReference>
<proteinExistence type="predicted"/>
<dbReference type="AlphaFoldDB" id="G3JEY3"/>
<gene>
    <name evidence="2" type="ORF">CCM_04850</name>
</gene>
<keyword evidence="1" id="KW-0812">Transmembrane</keyword>
<dbReference type="InParanoid" id="G3JEY3"/>
<keyword evidence="1" id="KW-1133">Transmembrane helix</keyword>
<reference evidence="2 3" key="1">
    <citation type="journal article" date="2011" name="Genome Biol.">
        <title>Genome sequence of the insect pathogenic fungus Cordyceps militaris, a valued traditional Chinese medicine.</title>
        <authorList>
            <person name="Zheng P."/>
            <person name="Xia Y."/>
            <person name="Xiao G."/>
            <person name="Xiong C."/>
            <person name="Hu X."/>
            <person name="Zhang S."/>
            <person name="Zheng H."/>
            <person name="Huang Y."/>
            <person name="Zhou Y."/>
            <person name="Wang S."/>
            <person name="Zhao G.P."/>
            <person name="Liu X."/>
            <person name="St Leger R.J."/>
            <person name="Wang C."/>
        </authorList>
    </citation>
    <scope>NUCLEOTIDE SEQUENCE [LARGE SCALE GENOMIC DNA]</scope>
    <source>
        <strain evidence="2 3">CM01</strain>
    </source>
</reference>
<sequence>MAICIKNTTLLHDSHWPCTATLLVHNYSYDRACFHFDLLGKSPVQGKRVFLLGLLSLALLTPVTPLRGPTKFR</sequence>
<dbReference type="GeneID" id="18166871"/>
<name>G3JEY3_CORMM</name>
<accession>G3JEY3</accession>
<keyword evidence="1" id="KW-0472">Membrane</keyword>
<dbReference type="KEGG" id="cmt:CCM_04850"/>
<organism evidence="2 3">
    <name type="scientific">Cordyceps militaris (strain CM01)</name>
    <name type="common">Caterpillar fungus</name>
    <dbReference type="NCBI Taxonomy" id="983644"/>
    <lineage>
        <taxon>Eukaryota</taxon>
        <taxon>Fungi</taxon>
        <taxon>Dikarya</taxon>
        <taxon>Ascomycota</taxon>
        <taxon>Pezizomycotina</taxon>
        <taxon>Sordariomycetes</taxon>
        <taxon>Hypocreomycetidae</taxon>
        <taxon>Hypocreales</taxon>
        <taxon>Cordycipitaceae</taxon>
        <taxon>Cordyceps</taxon>
    </lineage>
</organism>
<feature type="transmembrane region" description="Helical" evidence="1">
    <location>
        <begin position="49"/>
        <end position="66"/>
    </location>
</feature>
<evidence type="ECO:0000256" key="1">
    <source>
        <dbReference type="SAM" id="Phobius"/>
    </source>
</evidence>
<evidence type="ECO:0000313" key="2">
    <source>
        <dbReference type="EMBL" id="EGX93476.1"/>
    </source>
</evidence>
<dbReference type="Proteomes" id="UP000001610">
    <property type="component" value="Unassembled WGS sequence"/>
</dbReference>
<keyword evidence="3" id="KW-1185">Reference proteome</keyword>
<protein>
    <submittedName>
        <fullName evidence="2">Uncharacterized protein</fullName>
    </submittedName>
</protein>
<dbReference type="VEuPathDB" id="FungiDB:CCM_04850"/>
<evidence type="ECO:0000313" key="3">
    <source>
        <dbReference type="Proteomes" id="UP000001610"/>
    </source>
</evidence>